<keyword evidence="2" id="KW-0804">Transcription</keyword>
<dbReference type="InterPro" id="IPR013087">
    <property type="entry name" value="Znf_C2H2_type"/>
</dbReference>
<feature type="domain" description="C2H2-type" evidence="5">
    <location>
        <begin position="497"/>
        <end position="524"/>
    </location>
</feature>
<feature type="compositionally biased region" description="Basic and acidic residues" evidence="4">
    <location>
        <begin position="549"/>
        <end position="582"/>
    </location>
</feature>
<dbReference type="GO" id="GO:0005634">
    <property type="term" value="C:nucleus"/>
    <property type="evidence" value="ECO:0007669"/>
    <property type="project" value="TreeGrafter"/>
</dbReference>
<dbReference type="OrthoDB" id="9998363at2759"/>
<feature type="domain" description="C2H2-type" evidence="5">
    <location>
        <begin position="526"/>
        <end position="554"/>
    </location>
</feature>
<feature type="compositionally biased region" description="Polar residues" evidence="4">
    <location>
        <begin position="290"/>
        <end position="302"/>
    </location>
</feature>
<proteinExistence type="predicted"/>
<evidence type="ECO:0000313" key="8">
    <source>
        <dbReference type="Proteomes" id="UP001152320"/>
    </source>
</evidence>
<dbReference type="PANTHER" id="PTHR16515">
    <property type="entry name" value="PR DOMAIN ZINC FINGER PROTEIN"/>
    <property type="match status" value="1"/>
</dbReference>
<dbReference type="Pfam" id="PF21549">
    <property type="entry name" value="PRDM2_PR"/>
    <property type="match status" value="1"/>
</dbReference>
<keyword evidence="8" id="KW-1185">Reference proteome</keyword>
<dbReference type="InterPro" id="IPR046341">
    <property type="entry name" value="SET_dom_sf"/>
</dbReference>
<keyword evidence="3" id="KW-0863">Zinc-finger</keyword>
<feature type="compositionally biased region" description="Low complexity" evidence="4">
    <location>
        <begin position="224"/>
        <end position="241"/>
    </location>
</feature>
<dbReference type="InterPro" id="IPR001214">
    <property type="entry name" value="SET_dom"/>
</dbReference>
<dbReference type="Proteomes" id="UP001152320">
    <property type="component" value="Chromosome 16"/>
</dbReference>
<dbReference type="PANTHER" id="PTHR16515:SF21">
    <property type="entry name" value="PR DOMAIN ZINC FINGER PROTEIN 13"/>
    <property type="match status" value="1"/>
</dbReference>
<dbReference type="EMBL" id="JAIZAY010000016">
    <property type="protein sequence ID" value="KAJ8026910.1"/>
    <property type="molecule type" value="Genomic_DNA"/>
</dbReference>
<reference evidence="7" key="1">
    <citation type="submission" date="2021-10" db="EMBL/GenBank/DDBJ databases">
        <title>Tropical sea cucumber genome reveals ecological adaptation and Cuvierian tubules defense mechanism.</title>
        <authorList>
            <person name="Chen T."/>
        </authorList>
    </citation>
    <scope>NUCLEOTIDE SEQUENCE</scope>
    <source>
        <strain evidence="7">Nanhai2018</strain>
        <tissue evidence="7">Muscle</tissue>
    </source>
</reference>
<dbReference type="SUPFAM" id="SSF82199">
    <property type="entry name" value="SET domain"/>
    <property type="match status" value="1"/>
</dbReference>
<dbReference type="Gene3D" id="2.170.270.10">
    <property type="entry name" value="SET domain"/>
    <property type="match status" value="1"/>
</dbReference>
<keyword evidence="3" id="KW-0862">Zinc</keyword>
<feature type="domain" description="C2H2-type" evidence="5">
    <location>
        <begin position="469"/>
        <end position="496"/>
    </location>
</feature>
<dbReference type="PROSITE" id="PS50157">
    <property type="entry name" value="ZINC_FINGER_C2H2_2"/>
    <property type="match status" value="3"/>
</dbReference>
<evidence type="ECO:0000256" key="3">
    <source>
        <dbReference type="PROSITE-ProRule" id="PRU00042"/>
    </source>
</evidence>
<feature type="compositionally biased region" description="Low complexity" evidence="4">
    <location>
        <begin position="323"/>
        <end position="334"/>
    </location>
</feature>
<sequence>MALLTGTAHPSRHSTEPLSLTLSTGVARRDDPELRGVRTSTDIPAGVTCGYVEGEYFLSEKIQDNMTAKKFVEVRFEHGRLTSKHGDTFNLWMQMVRPARCDSEQNLVASRKSSSLLVFRSLRPISAGEELLAWYDPDVCAELGLAQNVQPLKGDDGYSCTVCSASFSYPNPLRVHLRFACKQISVEKNTFTGKIGSSSLVSSFYSSGSAAGKKRFLHRTEVVASPPSSSSTSSSSSSASKKSSKSSHRNNERVSAFHTYIRSKEMRDEMEIERRPHEKRESRSMEQKNTESSQPLKSSPVSFSVERMLCTSQESSGHKDRVSPTSLSHSSVSSWQPQYPLIPTSMGHPLHKPSVDPFQFTSLCYSPTVYPFMRYYGLFPGGGAVNGTSSPHTDPFLSLKVSNPGLLKFPSSGLPSIPTTSAPREPSKLWELSRNHILHPGTSAYGNVPSDQERFSYSQPYSGKSKRGHLCIYCGKLYSRKYGLKIHLRTHTGYKPLKCKVCLRPFGDPSNLNKHIRLHAEGETPYRCEHCGKVLVRRRDLERHIRSRHPTEAITKKQVDANDKTIEKYKESDCTSENKESTTELSPVTAPKLNV</sequence>
<dbReference type="AlphaFoldDB" id="A0A9Q0YSN3"/>
<feature type="compositionally biased region" description="Basic and acidic residues" evidence="4">
    <location>
        <begin position="262"/>
        <end position="289"/>
    </location>
</feature>
<dbReference type="FunFam" id="3.30.160.60:FF:000616">
    <property type="entry name" value="PR domain zinc finger protein 13"/>
    <property type="match status" value="1"/>
</dbReference>
<dbReference type="PROSITE" id="PS00028">
    <property type="entry name" value="ZINC_FINGER_C2H2_1"/>
    <property type="match status" value="3"/>
</dbReference>
<dbReference type="GO" id="GO:0010468">
    <property type="term" value="P:regulation of gene expression"/>
    <property type="evidence" value="ECO:0007669"/>
    <property type="project" value="TreeGrafter"/>
</dbReference>
<feature type="region of interest" description="Disordered" evidence="4">
    <location>
        <begin position="549"/>
        <end position="595"/>
    </location>
</feature>
<evidence type="ECO:0000259" key="6">
    <source>
        <dbReference type="PROSITE" id="PS50280"/>
    </source>
</evidence>
<comment type="caution">
    <text evidence="7">The sequence shown here is derived from an EMBL/GenBank/DDBJ whole genome shotgun (WGS) entry which is preliminary data.</text>
</comment>
<evidence type="ECO:0000313" key="7">
    <source>
        <dbReference type="EMBL" id="KAJ8026910.1"/>
    </source>
</evidence>
<evidence type="ECO:0000256" key="1">
    <source>
        <dbReference type="ARBA" id="ARBA00023015"/>
    </source>
</evidence>
<dbReference type="SUPFAM" id="SSF57667">
    <property type="entry name" value="beta-beta-alpha zinc fingers"/>
    <property type="match status" value="2"/>
</dbReference>
<dbReference type="Pfam" id="PF00096">
    <property type="entry name" value="zf-C2H2"/>
    <property type="match status" value="2"/>
</dbReference>
<protein>
    <submittedName>
        <fullName evidence="7">PR domain zinc finger protein 13</fullName>
    </submittedName>
</protein>
<name>A0A9Q0YSN3_HOLLE</name>
<evidence type="ECO:0000256" key="4">
    <source>
        <dbReference type="SAM" id="MobiDB-lite"/>
    </source>
</evidence>
<evidence type="ECO:0000256" key="2">
    <source>
        <dbReference type="ARBA" id="ARBA00023163"/>
    </source>
</evidence>
<evidence type="ECO:0000259" key="5">
    <source>
        <dbReference type="PROSITE" id="PS50157"/>
    </source>
</evidence>
<dbReference type="SMART" id="SM00355">
    <property type="entry name" value="ZnF_C2H2"/>
    <property type="match status" value="4"/>
</dbReference>
<dbReference type="InterPro" id="IPR050331">
    <property type="entry name" value="Zinc_finger"/>
</dbReference>
<keyword evidence="1" id="KW-0805">Transcription regulation</keyword>
<dbReference type="Gene3D" id="3.30.160.60">
    <property type="entry name" value="Classic Zinc Finger"/>
    <property type="match status" value="3"/>
</dbReference>
<dbReference type="InterPro" id="IPR036236">
    <property type="entry name" value="Znf_C2H2_sf"/>
</dbReference>
<feature type="region of interest" description="Disordered" evidence="4">
    <location>
        <begin position="1"/>
        <end position="25"/>
    </location>
</feature>
<feature type="region of interest" description="Disordered" evidence="4">
    <location>
        <begin position="221"/>
        <end position="334"/>
    </location>
</feature>
<feature type="domain" description="SET" evidence="6">
    <location>
        <begin position="16"/>
        <end position="136"/>
    </location>
</feature>
<keyword evidence="3" id="KW-0479">Metal-binding</keyword>
<organism evidence="7 8">
    <name type="scientific">Holothuria leucospilota</name>
    <name type="common">Black long sea cucumber</name>
    <name type="synonym">Mertensiothuria leucospilota</name>
    <dbReference type="NCBI Taxonomy" id="206669"/>
    <lineage>
        <taxon>Eukaryota</taxon>
        <taxon>Metazoa</taxon>
        <taxon>Echinodermata</taxon>
        <taxon>Eleutherozoa</taxon>
        <taxon>Echinozoa</taxon>
        <taxon>Holothuroidea</taxon>
        <taxon>Aspidochirotacea</taxon>
        <taxon>Aspidochirotida</taxon>
        <taxon>Holothuriidae</taxon>
        <taxon>Holothuria</taxon>
    </lineage>
</organism>
<gene>
    <name evidence="7" type="ORF">HOLleu_31874</name>
</gene>
<dbReference type="GO" id="GO:0008270">
    <property type="term" value="F:zinc ion binding"/>
    <property type="evidence" value="ECO:0007669"/>
    <property type="project" value="UniProtKB-KW"/>
</dbReference>
<accession>A0A9Q0YSN3</accession>
<dbReference type="PROSITE" id="PS50280">
    <property type="entry name" value="SET"/>
    <property type="match status" value="1"/>
</dbReference>